<feature type="compositionally biased region" description="Polar residues" evidence="1">
    <location>
        <begin position="2716"/>
        <end position="2731"/>
    </location>
</feature>
<feature type="region of interest" description="Disordered" evidence="1">
    <location>
        <begin position="2487"/>
        <end position="2563"/>
    </location>
</feature>
<feature type="compositionally biased region" description="Basic and acidic residues" evidence="1">
    <location>
        <begin position="2965"/>
        <end position="2977"/>
    </location>
</feature>
<feature type="compositionally biased region" description="Low complexity" evidence="1">
    <location>
        <begin position="22"/>
        <end position="35"/>
    </location>
</feature>
<feature type="compositionally biased region" description="Basic residues" evidence="1">
    <location>
        <begin position="2934"/>
        <end position="2946"/>
    </location>
</feature>
<feature type="compositionally biased region" description="Low complexity" evidence="1">
    <location>
        <begin position="1390"/>
        <end position="1402"/>
    </location>
</feature>
<feature type="compositionally biased region" description="Basic and acidic residues" evidence="1">
    <location>
        <begin position="1584"/>
        <end position="1594"/>
    </location>
</feature>
<feature type="compositionally biased region" description="Basic and acidic residues" evidence="1">
    <location>
        <begin position="723"/>
        <end position="733"/>
    </location>
</feature>
<feature type="compositionally biased region" description="Basic residues" evidence="1">
    <location>
        <begin position="1806"/>
        <end position="1817"/>
    </location>
</feature>
<feature type="compositionally biased region" description="Low complexity" evidence="1">
    <location>
        <begin position="2632"/>
        <end position="2645"/>
    </location>
</feature>
<feature type="compositionally biased region" description="Basic residues" evidence="1">
    <location>
        <begin position="2199"/>
        <end position="2208"/>
    </location>
</feature>
<evidence type="ECO:0000313" key="3">
    <source>
        <dbReference type="Proteomes" id="UP000824596"/>
    </source>
</evidence>
<feature type="compositionally biased region" description="Pro residues" evidence="1">
    <location>
        <begin position="1014"/>
        <end position="1026"/>
    </location>
</feature>
<feature type="compositionally biased region" description="Acidic residues" evidence="1">
    <location>
        <begin position="229"/>
        <end position="243"/>
    </location>
</feature>
<feature type="compositionally biased region" description="Basic and acidic residues" evidence="1">
    <location>
        <begin position="1256"/>
        <end position="1271"/>
    </location>
</feature>
<feature type="compositionally biased region" description="Polar residues" evidence="1">
    <location>
        <begin position="2772"/>
        <end position="2790"/>
    </location>
</feature>
<feature type="compositionally biased region" description="Basic and acidic residues" evidence="1">
    <location>
        <begin position="2868"/>
        <end position="2891"/>
    </location>
</feature>
<feature type="region of interest" description="Disordered" evidence="1">
    <location>
        <begin position="768"/>
        <end position="787"/>
    </location>
</feature>
<protein>
    <submittedName>
        <fullName evidence="2">Involucrin repeat protein</fullName>
    </submittedName>
</protein>
<feature type="region of interest" description="Disordered" evidence="1">
    <location>
        <begin position="198"/>
        <end position="246"/>
    </location>
</feature>
<feature type="compositionally biased region" description="Polar residues" evidence="1">
    <location>
        <begin position="1888"/>
        <end position="1904"/>
    </location>
</feature>
<feature type="compositionally biased region" description="Basic and acidic residues" evidence="1">
    <location>
        <begin position="549"/>
        <end position="563"/>
    </location>
</feature>
<feature type="compositionally biased region" description="Polar residues" evidence="1">
    <location>
        <begin position="1785"/>
        <end position="1795"/>
    </location>
</feature>
<accession>A0A9P8N5L8</accession>
<feature type="compositionally biased region" description="Polar residues" evidence="1">
    <location>
        <begin position="1650"/>
        <end position="1665"/>
    </location>
</feature>
<feature type="compositionally biased region" description="Basic and acidic residues" evidence="1">
    <location>
        <begin position="389"/>
        <end position="414"/>
    </location>
</feature>
<feature type="compositionally biased region" description="Basic residues" evidence="1">
    <location>
        <begin position="1742"/>
        <end position="1752"/>
    </location>
</feature>
<feature type="compositionally biased region" description="Polar residues" evidence="1">
    <location>
        <begin position="2665"/>
        <end position="2677"/>
    </location>
</feature>
<feature type="compositionally biased region" description="Basic and acidic residues" evidence="1">
    <location>
        <begin position="1960"/>
        <end position="1970"/>
    </location>
</feature>
<feature type="compositionally biased region" description="Basic residues" evidence="1">
    <location>
        <begin position="2828"/>
        <end position="2838"/>
    </location>
</feature>
<feature type="compositionally biased region" description="Basic residues" evidence="1">
    <location>
        <begin position="2027"/>
        <end position="2037"/>
    </location>
</feature>
<dbReference type="RefSeq" id="XP_044724798.1">
    <property type="nucleotide sequence ID" value="XM_044861165.1"/>
</dbReference>
<proteinExistence type="predicted"/>
<feature type="compositionally biased region" description="Basic and acidic residues" evidence="1">
    <location>
        <begin position="983"/>
        <end position="996"/>
    </location>
</feature>
<feature type="compositionally biased region" description="Basic and acidic residues" evidence="1">
    <location>
        <begin position="927"/>
        <end position="946"/>
    </location>
</feature>
<feature type="region of interest" description="Disordered" evidence="1">
    <location>
        <begin position="792"/>
        <end position="821"/>
    </location>
</feature>
<feature type="compositionally biased region" description="Basic and acidic residues" evidence="1">
    <location>
        <begin position="2113"/>
        <end position="2132"/>
    </location>
</feature>
<feature type="compositionally biased region" description="Polar residues" evidence="1">
    <location>
        <begin position="913"/>
        <end position="926"/>
    </location>
</feature>
<feature type="compositionally biased region" description="Basic residues" evidence="1">
    <location>
        <begin position="2525"/>
        <end position="2536"/>
    </location>
</feature>
<feature type="compositionally biased region" description="Basic and acidic residues" evidence="1">
    <location>
        <begin position="849"/>
        <end position="860"/>
    </location>
</feature>
<feature type="compositionally biased region" description="Low complexity" evidence="1">
    <location>
        <begin position="1289"/>
        <end position="1303"/>
    </location>
</feature>
<dbReference type="GeneID" id="68351823"/>
<feature type="compositionally biased region" description="Basic and acidic residues" evidence="1">
    <location>
        <begin position="774"/>
        <end position="787"/>
    </location>
</feature>
<feature type="compositionally biased region" description="Basic residues" evidence="1">
    <location>
        <begin position="1272"/>
        <end position="1281"/>
    </location>
</feature>
<keyword evidence="3" id="KW-1185">Reference proteome</keyword>
<feature type="compositionally biased region" description="Basic residues" evidence="1">
    <location>
        <begin position="2655"/>
        <end position="2664"/>
    </location>
</feature>
<feature type="region of interest" description="Disordered" evidence="1">
    <location>
        <begin position="1439"/>
        <end position="1568"/>
    </location>
</feature>
<feature type="compositionally biased region" description="Pro residues" evidence="1">
    <location>
        <begin position="371"/>
        <end position="383"/>
    </location>
</feature>
<feature type="compositionally biased region" description="Basic residues" evidence="1">
    <location>
        <begin position="1139"/>
        <end position="1149"/>
    </location>
</feature>
<feature type="compositionally biased region" description="Basic residues" evidence="1">
    <location>
        <begin position="2705"/>
        <end position="2715"/>
    </location>
</feature>
<feature type="region of interest" description="Disordered" evidence="1">
    <location>
        <begin position="120"/>
        <end position="156"/>
    </location>
</feature>
<feature type="compositionally biased region" description="Polar residues" evidence="1">
    <location>
        <begin position="1534"/>
        <end position="1547"/>
    </location>
</feature>
<feature type="region of interest" description="Disordered" evidence="1">
    <location>
        <begin position="840"/>
        <end position="1035"/>
    </location>
</feature>
<feature type="compositionally biased region" description="Basic and acidic residues" evidence="1">
    <location>
        <begin position="436"/>
        <end position="541"/>
    </location>
</feature>
<feature type="region of interest" description="Disordered" evidence="1">
    <location>
        <begin position="2426"/>
        <end position="2464"/>
    </location>
</feature>
<sequence length="3021" mass="327185">MPPEAMPQDYFQLPPTAHRPRAPSSSRSASSSASSLLDISRHYPQPTTDRWGGLLSTFFRAPSERSRRTTRKATRKRRILRLSNSSSSSVNSDLAYGTGYIARPKGYRSYSPRRATALAAAPGQSHPYDQRQYGGTAYPADAPDRPSLRRDKTDEEILDIGRRLSDFARKQNDHDLRAAGRSRPTGLVAAAAAAAAAAATASGSRRHKRDGTSSRGIGASRPHGTSPGDDSDWESASDDESSDGAESVLAYGSVVSQAIRPPRPAAASAIASTVSGPSMHGRQGSVVDPRLFGPVNSLRGLVTPRPFGDDESSLPAVQYRNFNRLRRVETEPIHEQAPMREVLPIPTADPTTFDAESAPPTALRRSRTSPAPVPLQQPVPVAPVPSKVYDAEKLEDASRRDWRQSRHRSEDKAFSEAAVAGVAGVAAAAVGAALVSDRRDRKDGRKEERKREDRKRDERDGQGRREDEHRSIRGLEKVDKAEKDSKSRDRESNRDKERRKSKRDSHSSSKHVDDKDQKKARRYEDERPPRKRRETVADHVSDPGVAGYRRGEIETEAEPDRYSDIPQPRHRGDRNNDEHMDRRDIRRADDAASQPAGSQDYRRSEKATVDPFRYQIDDDTLVAPKAATERPLTPTVVTVDREPDFDSWSPKSPKPELRLSRRDSFDIDHMVEDKEKGDRGRPRSDRSFDPGEQEAKEIYDEARHATVPIAVAAVASAIAIERAQSRERRRRENSNGVSPERQDGPGDAVQEQANRYYREVELARKIAGGQVRSHSQESERSVVDIWDKNDAVDEPTIVTPPDVEDREWKKDEGPYAAPDADVRIDNKIYPREVDRFRLTGSEWGVAPFKSRDPSCERERPVLNLVYPTPDSSRYPTPSPDPAKRLQEDEEQVQRSAQPEPVSDVVNEPRGEPTQPSTPKSVSWGENSTKRFEVESPEPRGHAEQSRDVAGSGERSRPLLDRSSQWGIIAAAMAGSSAEPDNEPEARDWDKASDSKLRSVAAAGPEQIFTEEPTAAPPVPGPKPVSPEPRQMPGGFADDIEFAATLAAGLKDTGFDPNIVIDDPLYHRRDSPPGESEPNGDSWNRRAASDIITNLQSHGSVAGGRPVSEPGFVIGEVETPRDEPSPASVAGEWAEVPAKLSKKERKRLEKLKRQSSEASEPATAETSGTPAFEDVADAASRRGSTKDHREHDSSASRHGDEHYPRAEAERSQSGKADPDVWEENAYGKQKKNRRSRDFDDDTKSKVSVPTDAFDDLQLLRKESVGDDWEASKKSKRKSKRSSGAHDSPTRSSVPSEVSATSSSRRSSKSKRSSGNNDDFVTPGEDPLGRSKRSPFEDHEVSSVVSDSRYDKQKRDRREGKRSSRSYDDDDDAKSVASAPGPSRKSKDSGKKSSGLFSSIFKSGGSKDEQKRESFLDNAGTSGTGVGLASIAAIATAGLVRAHATGSSSEMEHDPLEAPKDARDVEIFDPEIAPRAIKPAIDPQYGDLLPLPPSEPGSPRQTLEELPGLPDSRPGTPPDERNRKRDHETHRRWRSIQETPVKSPSSTAIPISLRLGQRGTPTPPSSGTFNSRAIMPLYLLEHSRHRSADSVPREADIPVPPSRESPAPELSAIDDDMELLDSGLGAQNLADSGLRIDTSLASAAADHDIAGSQETTPRAEQLRTANASPDVPEDLTSADEHFSDALEGHSEDAFEEALASPAQPVVLEQQVVEQPDQETVPDTTATTEAEEAEPDEWRTMTVKERKKAKMGRKNKGLDMASVAAAAATTLGAAAAAAAGVLTGESASNQDSAASQPETSRDAFEQPTKGKKGKKNRKKTLPAWEDIEETPAEPGKDESFAALQPEIPDVAADNDSSLITERETSIPTPNLDADGALAAASPDKYTEAITAPQNSDGSSAVDTTPTADQAPDPEGDCTPTIDIALRSPTAGEVLQESSEDKEIQEEVGEAVTLSEAPAPEGELQGHEGHKMTDEPGDVGQQQVLETLGQPPPSAETKRAKDEPELVLAINNAPTQEAVSDDRWSSTASSKKSKKKKKKGKAAVLEKGDAQTTEDQPALSFEDVAADQTRDKLDPVNESPEVAKEELITDEPEAVTPAPQLPDTANRDGIGATPAAIDKEETRVQETIEVTPRDEPQEPQNEPSASAEPSIVDEPREVDQSEPAIVAAAAEVAENEPVASASAVDSSTIDAEDTWATPTSSKKEKKKKRKKGQRLDASLPAENDATTVSITEETPVETAVEPEKPVDTEAQPYGETSTGESAPAALETDFAPASRGKKKKSKRKSMERELDQPSAVQETHKDDADLTIDLASKDLEATDLQPSTELETVTAAKTEDAQNSPSSSLLHDPDATAEGPVEEKVSSTPASCPLSASALVPAVSASIAASDQEPLSRKDVLEQVQKGEVVFADAPQTAKEEELAADGELHIEHTQDSTHLEPTQALEPIVSEPPFSQGEAPAEPTQDSTHVDSMKALESIVSEPHFFQGEAMEPIQDPIHLETTQADQPAPAVSAVVDETTTASASVDDFVAPKKKGKKNKRKSQGSVRDPDKDESSREHAFGPGLSTGQAVFGKVVEDATTETVDKACEAVQDAKSALVPQEVPAEGEWNETATGKKPNLSEDSKPLSTIDPAPHADLATQTTEPPVAAEEAASIEGPFLSKKGKKKKKRQSQISVTLDGDSSTPAPPVEKLKVSKASGSTVDCGTEFAVPKKGKKNKKKQHTFSWDSTSDMKPQQLTDEPAVPSEDQPAIEPETLPEVESGLTGDEASVFLDDDQSKSTRGMEQGSDTPTLETQLGSGPGFLGIGSSLEANFPGYSVADTTPADDSEAAFPVKMSKKDRKKNKKQAALNEATQPGSEEASAKFAINQDVVPEQARPESEATKETCLDRAINESRAAEEAAIGTSVIGPGASDEATTDQPVGTSEQQSEVVPDEWGGFSLKRSRKDNKKKKKAKDVEPTKPQEPETATLPGPEREQVDPPKEPELVPATDTGTLSKPLLVTPKLRKKLDRFQVVHYLRNLKRFQWSPF</sequence>
<feature type="compositionally biased region" description="Basic and acidic residues" evidence="1">
    <location>
        <begin position="1403"/>
        <end position="1413"/>
    </location>
</feature>
<dbReference type="Proteomes" id="UP000824596">
    <property type="component" value="Unassembled WGS sequence"/>
</dbReference>
<feature type="compositionally biased region" description="Basic and acidic residues" evidence="1">
    <location>
        <begin position="1183"/>
        <end position="1217"/>
    </location>
</feature>
<feature type="compositionally biased region" description="Basic and acidic residues" evidence="1">
    <location>
        <begin position="1234"/>
        <end position="1243"/>
    </location>
</feature>
<feature type="region of interest" description="Disordered" evidence="1">
    <location>
        <begin position="1782"/>
        <end position="2364"/>
    </location>
</feature>
<feature type="compositionally biased region" description="Acidic residues" evidence="1">
    <location>
        <begin position="1934"/>
        <end position="1945"/>
    </location>
</feature>
<feature type="compositionally biased region" description="Polar residues" evidence="1">
    <location>
        <begin position="2910"/>
        <end position="2922"/>
    </location>
</feature>
<feature type="region of interest" description="Disordered" evidence="1">
    <location>
        <begin position="1643"/>
        <end position="1755"/>
    </location>
</feature>
<feature type="compositionally biased region" description="Low complexity" evidence="1">
    <location>
        <begin position="1701"/>
        <end position="1725"/>
    </location>
</feature>
<evidence type="ECO:0000256" key="1">
    <source>
        <dbReference type="SAM" id="MobiDB-lite"/>
    </source>
</evidence>
<feature type="compositionally biased region" description="Basic and acidic residues" evidence="1">
    <location>
        <begin position="2541"/>
        <end position="2553"/>
    </location>
</feature>
<evidence type="ECO:0000313" key="2">
    <source>
        <dbReference type="EMBL" id="KAH0967285.1"/>
    </source>
</evidence>
<feature type="compositionally biased region" description="Basic and acidic residues" evidence="1">
    <location>
        <begin position="1516"/>
        <end position="1527"/>
    </location>
</feature>
<feature type="compositionally biased region" description="Basic residues" evidence="1">
    <location>
        <begin position="68"/>
        <end position="80"/>
    </location>
</feature>
<feature type="compositionally biased region" description="Basic and acidic residues" evidence="1">
    <location>
        <begin position="1676"/>
        <end position="1690"/>
    </location>
</feature>
<feature type="region of interest" description="Disordered" evidence="1">
    <location>
        <begin position="2586"/>
        <end position="2991"/>
    </location>
</feature>
<feature type="region of interest" description="Disordered" evidence="1">
    <location>
        <begin position="1"/>
        <end position="91"/>
    </location>
</feature>
<feature type="compositionally biased region" description="Basic and acidic residues" evidence="1">
    <location>
        <begin position="1346"/>
        <end position="1365"/>
    </location>
</feature>
<feature type="region of interest" description="Disordered" evidence="1">
    <location>
        <begin position="722"/>
        <end position="754"/>
    </location>
</feature>
<name>A0A9P8N5L8_9HYPO</name>
<feature type="region of interest" description="Disordered" evidence="1">
    <location>
        <begin position="432"/>
        <end position="701"/>
    </location>
</feature>
<comment type="caution">
    <text evidence="2">The sequence shown here is derived from an EMBL/GenBank/DDBJ whole genome shotgun (WGS) entry which is preliminary data.</text>
</comment>
<feature type="compositionally biased region" description="Basic and acidic residues" evidence="1">
    <location>
        <begin position="653"/>
        <end position="701"/>
    </location>
</feature>
<feature type="compositionally biased region" description="Basic and acidic residues" evidence="1">
    <location>
        <begin position="142"/>
        <end position="156"/>
    </location>
</feature>
<dbReference type="OrthoDB" id="5365701at2759"/>
<feature type="region of interest" description="Disordered" evidence="1">
    <location>
        <begin position="1061"/>
        <end position="1423"/>
    </location>
</feature>
<feature type="compositionally biased region" description="Low complexity" evidence="1">
    <location>
        <begin position="2157"/>
        <end position="2180"/>
    </location>
</feature>
<feature type="compositionally biased region" description="Basic and acidic residues" evidence="1">
    <location>
        <begin position="2947"/>
        <end position="2956"/>
    </location>
</feature>
<gene>
    <name evidence="2" type="ORF">HRG_02694</name>
</gene>
<feature type="region of interest" description="Disordered" evidence="1">
    <location>
        <begin position="345"/>
        <end position="415"/>
    </location>
</feature>
<feature type="compositionally biased region" description="Basic and acidic residues" evidence="1">
    <location>
        <begin position="2064"/>
        <end position="2083"/>
    </location>
</feature>
<reference evidence="2" key="1">
    <citation type="submission" date="2021-09" db="EMBL/GenBank/DDBJ databases">
        <title>A high-quality genome of the endoparasitic fungus Hirsutella rhossiliensis with a comparison of Hirsutella genomes reveals transposable elements contributing to genome size variation.</title>
        <authorList>
            <person name="Lin R."/>
            <person name="Jiao Y."/>
            <person name="Sun X."/>
            <person name="Ling J."/>
            <person name="Xie B."/>
            <person name="Cheng X."/>
        </authorList>
    </citation>
    <scope>NUCLEOTIDE SEQUENCE</scope>
    <source>
        <strain evidence="2">HR02</strain>
    </source>
</reference>
<feature type="region of interest" description="Disordered" evidence="1">
    <location>
        <begin position="1583"/>
        <end position="1614"/>
    </location>
</feature>
<feature type="compositionally biased region" description="Basic and acidic residues" evidence="1">
    <location>
        <begin position="573"/>
        <end position="590"/>
    </location>
</feature>
<feature type="compositionally biased region" description="Basic and acidic residues" evidence="1">
    <location>
        <begin position="1448"/>
        <end position="1464"/>
    </location>
</feature>
<dbReference type="EMBL" id="JAIZPD010000002">
    <property type="protein sequence ID" value="KAH0967285.1"/>
    <property type="molecule type" value="Genomic_DNA"/>
</dbReference>
<organism evidence="2 3">
    <name type="scientific">Hirsutella rhossiliensis</name>
    <dbReference type="NCBI Taxonomy" id="111463"/>
    <lineage>
        <taxon>Eukaryota</taxon>
        <taxon>Fungi</taxon>
        <taxon>Dikarya</taxon>
        <taxon>Ascomycota</taxon>
        <taxon>Pezizomycotina</taxon>
        <taxon>Sordariomycetes</taxon>
        <taxon>Hypocreomycetidae</taxon>
        <taxon>Hypocreales</taxon>
        <taxon>Ophiocordycipitaceae</taxon>
        <taxon>Hirsutella</taxon>
    </lineage>
</organism>
<feature type="compositionally biased region" description="Low complexity" evidence="1">
    <location>
        <begin position="966"/>
        <end position="977"/>
    </location>
</feature>